<dbReference type="STRING" id="760011.Spico_0625"/>
<dbReference type="PANTHER" id="PTHR32315:SF3">
    <property type="entry name" value="ADENINE PHOSPHORIBOSYLTRANSFERASE"/>
    <property type="match status" value="1"/>
</dbReference>
<dbReference type="InterPro" id="IPR029057">
    <property type="entry name" value="PRTase-like"/>
</dbReference>
<organism evidence="13 14">
    <name type="scientific">Parasphaerochaeta coccoides (strain ATCC BAA-1237 / DSM 17374 / SPN1)</name>
    <name type="common">Sphaerochaeta coccoides</name>
    <dbReference type="NCBI Taxonomy" id="760011"/>
    <lineage>
        <taxon>Bacteria</taxon>
        <taxon>Pseudomonadati</taxon>
        <taxon>Spirochaetota</taxon>
        <taxon>Spirochaetia</taxon>
        <taxon>Spirochaetales</taxon>
        <taxon>Sphaerochaetaceae</taxon>
        <taxon>Parasphaerochaeta</taxon>
    </lineage>
</organism>
<keyword evidence="8 11" id="KW-0328">Glycosyltransferase</keyword>
<dbReference type="RefSeq" id="WP_013739249.1">
    <property type="nucleotide sequence ID" value="NC_015436.1"/>
</dbReference>
<dbReference type="GO" id="GO:0005737">
    <property type="term" value="C:cytoplasm"/>
    <property type="evidence" value="ECO:0007669"/>
    <property type="project" value="UniProtKB-SubCell"/>
</dbReference>
<comment type="function">
    <text evidence="2 11">Catalyzes a salvage reaction resulting in the formation of AMP, that is energically less costly than de novo synthesis.</text>
</comment>
<evidence type="ECO:0000256" key="3">
    <source>
        <dbReference type="ARBA" id="ARBA00004496"/>
    </source>
</evidence>
<gene>
    <name evidence="11" type="primary">apt</name>
    <name evidence="13" type="ordered locus">Spico_0625</name>
</gene>
<evidence type="ECO:0000256" key="6">
    <source>
        <dbReference type="ARBA" id="ARBA00011893"/>
    </source>
</evidence>
<comment type="pathway">
    <text evidence="4 11">Purine metabolism; AMP biosynthesis via salvage pathway; AMP from adenine: step 1/1.</text>
</comment>
<sequence length="176" mass="19529">MKSFDLDSAIRKIPDFPHKGILFYDITGILTNPEAFAWCIDRMCEIYADRNIDSIACIEARGFVFAAPFAYRMGIPLVLVRKAGKLPGRIMKKEYSLEYGRATIEIQASDILPGQKVLVLDDLIATGGTLKAAVELIEEAGASVADIFGVIGLPFLNYHDVLKGYSITVLQEYYNE</sequence>
<dbReference type="InterPro" id="IPR050054">
    <property type="entry name" value="UPRTase/APRTase"/>
</dbReference>
<evidence type="ECO:0000256" key="7">
    <source>
        <dbReference type="ARBA" id="ARBA00022490"/>
    </source>
</evidence>
<dbReference type="SUPFAM" id="SSF53271">
    <property type="entry name" value="PRTase-like"/>
    <property type="match status" value="1"/>
</dbReference>
<dbReference type="eggNOG" id="COG0503">
    <property type="taxonomic scope" value="Bacteria"/>
</dbReference>
<keyword evidence="14" id="KW-1185">Reference proteome</keyword>
<name>F4GKU0_PARC1</name>
<dbReference type="InterPro" id="IPR000836">
    <property type="entry name" value="PRTase_dom"/>
</dbReference>
<evidence type="ECO:0000313" key="14">
    <source>
        <dbReference type="Proteomes" id="UP000007939"/>
    </source>
</evidence>
<evidence type="ECO:0000256" key="5">
    <source>
        <dbReference type="ARBA" id="ARBA00008391"/>
    </source>
</evidence>
<evidence type="ECO:0000256" key="1">
    <source>
        <dbReference type="ARBA" id="ARBA00000868"/>
    </source>
</evidence>
<evidence type="ECO:0000313" key="13">
    <source>
        <dbReference type="EMBL" id="AEC01853.1"/>
    </source>
</evidence>
<evidence type="ECO:0000256" key="10">
    <source>
        <dbReference type="ARBA" id="ARBA00022726"/>
    </source>
</evidence>
<reference evidence="13 14" key="2">
    <citation type="journal article" date="2012" name="Stand. Genomic Sci.">
        <title>Complete genome sequence of the termite hindgut bacterium Spirochaeta coccoides type strain (SPN1(T)), reclassification in the genus Sphaerochaeta as Sphaerochaeta coccoides comb. nov. and emendations of the family Spirochaetaceae and the genus Sphaerochaeta.</title>
        <authorList>
            <person name="Abt B."/>
            <person name="Han C."/>
            <person name="Scheuner C."/>
            <person name="Lu M."/>
            <person name="Lapidus A."/>
            <person name="Nolan M."/>
            <person name="Lucas S."/>
            <person name="Hammon N."/>
            <person name="Deshpande S."/>
            <person name="Cheng J.F."/>
            <person name="Tapia R."/>
            <person name="Goodwin L.A."/>
            <person name="Pitluck S."/>
            <person name="Liolios K."/>
            <person name="Pagani I."/>
            <person name="Ivanova N."/>
            <person name="Mavromatis K."/>
            <person name="Mikhailova N."/>
            <person name="Huntemann M."/>
            <person name="Pati A."/>
            <person name="Chen A."/>
            <person name="Palaniappan K."/>
            <person name="Land M."/>
            <person name="Hauser L."/>
            <person name="Brambilla E.M."/>
            <person name="Rohde M."/>
            <person name="Spring S."/>
            <person name="Gronow S."/>
            <person name="Goker M."/>
            <person name="Woyke T."/>
            <person name="Bristow J."/>
            <person name="Eisen J.A."/>
            <person name="Markowitz V."/>
            <person name="Hugenholtz P."/>
            <person name="Kyrpides N.C."/>
            <person name="Klenk H.P."/>
            <person name="Detter J.C."/>
        </authorList>
    </citation>
    <scope>NUCLEOTIDE SEQUENCE [LARGE SCALE GENOMIC DNA]</scope>
    <source>
        <strain evidence="14">ATCC BAA-1237 / DSM 17374 / SPN1</strain>
    </source>
</reference>
<dbReference type="FunFam" id="3.40.50.2020:FF:000021">
    <property type="entry name" value="Adenine phosphoribosyltransferase"/>
    <property type="match status" value="1"/>
</dbReference>
<dbReference type="GO" id="GO:0003999">
    <property type="term" value="F:adenine phosphoribosyltransferase activity"/>
    <property type="evidence" value="ECO:0007669"/>
    <property type="project" value="UniProtKB-UniRule"/>
</dbReference>
<evidence type="ECO:0000259" key="12">
    <source>
        <dbReference type="Pfam" id="PF00156"/>
    </source>
</evidence>
<keyword evidence="9 11" id="KW-0808">Transferase</keyword>
<keyword evidence="10 11" id="KW-0660">Purine salvage</keyword>
<feature type="domain" description="Phosphoribosyltransferase" evidence="12">
    <location>
        <begin position="29"/>
        <end position="144"/>
    </location>
</feature>
<dbReference type="NCBIfam" id="NF002634">
    <property type="entry name" value="PRK02304.1-3"/>
    <property type="match status" value="1"/>
</dbReference>
<dbReference type="Proteomes" id="UP000007939">
    <property type="component" value="Chromosome"/>
</dbReference>
<dbReference type="GO" id="GO:0006168">
    <property type="term" value="P:adenine salvage"/>
    <property type="evidence" value="ECO:0007669"/>
    <property type="project" value="InterPro"/>
</dbReference>
<dbReference type="HOGENOM" id="CLU_063339_3_0_12"/>
<dbReference type="KEGG" id="scc:Spico_0625"/>
<dbReference type="Gene3D" id="3.40.50.2020">
    <property type="match status" value="1"/>
</dbReference>
<dbReference type="EC" id="2.4.2.7" evidence="6 11"/>
<comment type="similarity">
    <text evidence="5 11">Belongs to the purine/pyrimidine phosphoribosyltransferase family.</text>
</comment>
<dbReference type="GO" id="GO:0044209">
    <property type="term" value="P:AMP salvage"/>
    <property type="evidence" value="ECO:0007669"/>
    <property type="project" value="UniProtKB-UniRule"/>
</dbReference>
<evidence type="ECO:0000256" key="4">
    <source>
        <dbReference type="ARBA" id="ARBA00004659"/>
    </source>
</evidence>
<comment type="subunit">
    <text evidence="11">Homodimer.</text>
</comment>
<dbReference type="NCBIfam" id="NF002636">
    <property type="entry name" value="PRK02304.1-5"/>
    <property type="match status" value="1"/>
</dbReference>
<evidence type="ECO:0000256" key="2">
    <source>
        <dbReference type="ARBA" id="ARBA00003968"/>
    </source>
</evidence>
<proteinExistence type="inferred from homology"/>
<reference evidence="14" key="1">
    <citation type="submission" date="2011-04" db="EMBL/GenBank/DDBJ databases">
        <title>The complete genome of Spirochaeta coccoides DSM 17374.</title>
        <authorList>
            <person name="Lucas S."/>
            <person name="Copeland A."/>
            <person name="Lapidus A."/>
            <person name="Bruce D."/>
            <person name="Goodwin L."/>
            <person name="Pitluck S."/>
            <person name="Peters L."/>
            <person name="Kyrpides N."/>
            <person name="Mavromatis K."/>
            <person name="Pagani I."/>
            <person name="Ivanova N."/>
            <person name="Ovchinnikova G."/>
            <person name="Lu M."/>
            <person name="Detter J.C."/>
            <person name="Tapia R."/>
            <person name="Han C."/>
            <person name="Land M."/>
            <person name="Hauser L."/>
            <person name="Markowitz V."/>
            <person name="Cheng J.-F."/>
            <person name="Hugenholtz P."/>
            <person name="Woyke T."/>
            <person name="Wu D."/>
            <person name="Spring S."/>
            <person name="Schroeder M."/>
            <person name="Brambilla E."/>
            <person name="Klenk H.-P."/>
            <person name="Eisen J.A."/>
        </authorList>
    </citation>
    <scope>NUCLEOTIDE SEQUENCE [LARGE SCALE GENOMIC DNA]</scope>
    <source>
        <strain evidence="14">ATCC BAA-1237 / DSM 17374 / SPN1</strain>
    </source>
</reference>
<comment type="catalytic activity">
    <reaction evidence="1 11">
        <text>AMP + diphosphate = 5-phospho-alpha-D-ribose 1-diphosphate + adenine</text>
        <dbReference type="Rhea" id="RHEA:16609"/>
        <dbReference type="ChEBI" id="CHEBI:16708"/>
        <dbReference type="ChEBI" id="CHEBI:33019"/>
        <dbReference type="ChEBI" id="CHEBI:58017"/>
        <dbReference type="ChEBI" id="CHEBI:456215"/>
        <dbReference type="EC" id="2.4.2.7"/>
    </reaction>
</comment>
<dbReference type="UniPathway" id="UPA00588">
    <property type="reaction ID" value="UER00646"/>
</dbReference>
<dbReference type="AlphaFoldDB" id="F4GKU0"/>
<dbReference type="Pfam" id="PF00156">
    <property type="entry name" value="Pribosyltran"/>
    <property type="match status" value="1"/>
</dbReference>
<dbReference type="OrthoDB" id="9803963at2"/>
<protein>
    <recommendedName>
        <fullName evidence="6 11">Adenine phosphoribosyltransferase</fullName>
        <shortName evidence="11">APRT</shortName>
        <ecNumber evidence="6 11">2.4.2.7</ecNumber>
    </recommendedName>
</protein>
<dbReference type="CDD" id="cd06223">
    <property type="entry name" value="PRTases_typeI"/>
    <property type="match status" value="1"/>
</dbReference>
<dbReference type="HAMAP" id="MF_00004">
    <property type="entry name" value="Aden_phosphoribosyltr"/>
    <property type="match status" value="1"/>
</dbReference>
<dbReference type="GO" id="GO:0002055">
    <property type="term" value="F:adenine binding"/>
    <property type="evidence" value="ECO:0007669"/>
    <property type="project" value="TreeGrafter"/>
</dbReference>
<dbReference type="GO" id="GO:0016208">
    <property type="term" value="F:AMP binding"/>
    <property type="evidence" value="ECO:0007669"/>
    <property type="project" value="TreeGrafter"/>
</dbReference>
<comment type="subcellular location">
    <subcellularLocation>
        <location evidence="3 11">Cytoplasm</location>
    </subcellularLocation>
</comment>
<dbReference type="GO" id="GO:0006166">
    <property type="term" value="P:purine ribonucleoside salvage"/>
    <property type="evidence" value="ECO:0007669"/>
    <property type="project" value="UniProtKB-UniRule"/>
</dbReference>
<keyword evidence="7 11" id="KW-0963">Cytoplasm</keyword>
<evidence type="ECO:0000256" key="11">
    <source>
        <dbReference type="HAMAP-Rule" id="MF_00004"/>
    </source>
</evidence>
<dbReference type="EMBL" id="CP002659">
    <property type="protein sequence ID" value="AEC01853.1"/>
    <property type="molecule type" value="Genomic_DNA"/>
</dbReference>
<dbReference type="InterPro" id="IPR005764">
    <property type="entry name" value="Ade_phspho_trans"/>
</dbReference>
<accession>F4GKU0</accession>
<evidence type="ECO:0000256" key="8">
    <source>
        <dbReference type="ARBA" id="ARBA00022676"/>
    </source>
</evidence>
<dbReference type="NCBIfam" id="TIGR01090">
    <property type="entry name" value="apt"/>
    <property type="match status" value="1"/>
</dbReference>
<evidence type="ECO:0000256" key="9">
    <source>
        <dbReference type="ARBA" id="ARBA00022679"/>
    </source>
</evidence>
<dbReference type="PANTHER" id="PTHR32315">
    <property type="entry name" value="ADENINE PHOSPHORIBOSYLTRANSFERASE"/>
    <property type="match status" value="1"/>
</dbReference>